<keyword evidence="1" id="KW-1133">Transmembrane helix</keyword>
<dbReference type="RefSeq" id="WP_260575168.1">
    <property type="nucleotide sequence ID" value="NZ_CP104205.1"/>
</dbReference>
<feature type="transmembrane region" description="Helical" evidence="1">
    <location>
        <begin position="128"/>
        <end position="149"/>
    </location>
</feature>
<accession>A0ABY5YBW3</accession>
<evidence type="ECO:0008006" key="4">
    <source>
        <dbReference type="Google" id="ProtNLM"/>
    </source>
</evidence>
<evidence type="ECO:0000313" key="3">
    <source>
        <dbReference type="Proteomes" id="UP001059209"/>
    </source>
</evidence>
<keyword evidence="1" id="KW-0812">Transmembrane</keyword>
<name>A0ABY5YBW3_9FLAO</name>
<dbReference type="Proteomes" id="UP001059209">
    <property type="component" value="Chromosome"/>
</dbReference>
<organism evidence="2 3">
    <name type="scientific">Maribacter litopenaei</name>
    <dbReference type="NCBI Taxonomy" id="2976127"/>
    <lineage>
        <taxon>Bacteria</taxon>
        <taxon>Pseudomonadati</taxon>
        <taxon>Bacteroidota</taxon>
        <taxon>Flavobacteriia</taxon>
        <taxon>Flavobacteriales</taxon>
        <taxon>Flavobacteriaceae</taxon>
        <taxon>Maribacter</taxon>
    </lineage>
</organism>
<evidence type="ECO:0000256" key="1">
    <source>
        <dbReference type="SAM" id="Phobius"/>
    </source>
</evidence>
<keyword evidence="3" id="KW-1185">Reference proteome</keyword>
<feature type="transmembrane region" description="Helical" evidence="1">
    <location>
        <begin position="45"/>
        <end position="65"/>
    </location>
</feature>
<reference evidence="2" key="1">
    <citation type="submission" date="2022-09" db="EMBL/GenBank/DDBJ databases">
        <title>Maribacter litopenaei sp. nov., isolated from the intestinal tract of the Pacific White Shrimp, Litopenaeus vannamei.</title>
        <authorList>
            <person name="Kim S.Y."/>
            <person name="Hwang C.Y."/>
        </authorList>
    </citation>
    <scope>NUCLEOTIDE SEQUENCE</scope>
    <source>
        <strain evidence="2">HL-LV01</strain>
    </source>
</reference>
<feature type="transmembrane region" description="Helical" evidence="1">
    <location>
        <begin position="71"/>
        <end position="92"/>
    </location>
</feature>
<protein>
    <recommendedName>
        <fullName evidence="4">DUF2975 domain-containing protein</fullName>
    </recommendedName>
</protein>
<dbReference type="EMBL" id="CP104205">
    <property type="protein sequence ID" value="UWX56533.1"/>
    <property type="molecule type" value="Genomic_DNA"/>
</dbReference>
<feature type="transmembrane region" description="Helical" evidence="1">
    <location>
        <begin position="161"/>
        <end position="181"/>
    </location>
</feature>
<keyword evidence="1" id="KW-0472">Membrane</keyword>
<sequence length="200" mass="23399">MELEELQASWIAMSQELEKQKRLTNEIILKMTQDRFQKKFSTLRSFETVGAIICYIMAGMIFFSFEKLDTWYLQTSGVLTIGFLIVLPTFVLKSLKKIQNLDILNGSYKENLLIYIKEKNKLLRLQQIGIYLSYLLLFLVVPVFTKIISNKNIFLSNFKPLQGVALFVALVLMFFFTRWGYRSYKKITNSAEDVLRDLES</sequence>
<proteinExistence type="predicted"/>
<gene>
    <name evidence="2" type="ORF">NYZ99_10275</name>
</gene>
<evidence type="ECO:0000313" key="2">
    <source>
        <dbReference type="EMBL" id="UWX56533.1"/>
    </source>
</evidence>